<name>A0A1H4BC09_9RHOB</name>
<dbReference type="Pfam" id="PF00583">
    <property type="entry name" value="Acetyltransf_1"/>
    <property type="match status" value="1"/>
</dbReference>
<dbReference type="RefSeq" id="WP_245731012.1">
    <property type="nucleotide sequence ID" value="NZ_FNQM01000005.1"/>
</dbReference>
<dbReference type="InterPro" id="IPR016181">
    <property type="entry name" value="Acyl_CoA_acyltransferase"/>
</dbReference>
<organism evidence="2 3">
    <name type="scientific">Rubrimonas cliftonensis</name>
    <dbReference type="NCBI Taxonomy" id="89524"/>
    <lineage>
        <taxon>Bacteria</taxon>
        <taxon>Pseudomonadati</taxon>
        <taxon>Pseudomonadota</taxon>
        <taxon>Alphaproteobacteria</taxon>
        <taxon>Rhodobacterales</taxon>
        <taxon>Paracoccaceae</taxon>
        <taxon>Rubrimonas</taxon>
    </lineage>
</organism>
<dbReference type="AlphaFoldDB" id="A0A1H4BC09"/>
<reference evidence="2 3" key="1">
    <citation type="submission" date="2016-10" db="EMBL/GenBank/DDBJ databases">
        <authorList>
            <person name="de Groot N.N."/>
        </authorList>
    </citation>
    <scope>NUCLEOTIDE SEQUENCE [LARGE SCALE GENOMIC DNA]</scope>
    <source>
        <strain evidence="2 3">DSM 15345</strain>
    </source>
</reference>
<dbReference type="PANTHER" id="PTHR47237:SF1">
    <property type="entry name" value="SLL0310 PROTEIN"/>
    <property type="match status" value="1"/>
</dbReference>
<dbReference type="InterPro" id="IPR041496">
    <property type="entry name" value="YitH/HolE_GNAT"/>
</dbReference>
<dbReference type="PROSITE" id="PS51186">
    <property type="entry name" value="GNAT"/>
    <property type="match status" value="1"/>
</dbReference>
<gene>
    <name evidence="2" type="ORF">SAMN05444370_105112</name>
</gene>
<proteinExistence type="predicted"/>
<evidence type="ECO:0000313" key="3">
    <source>
        <dbReference type="Proteomes" id="UP000198703"/>
    </source>
</evidence>
<evidence type="ECO:0000259" key="1">
    <source>
        <dbReference type="PROSITE" id="PS51186"/>
    </source>
</evidence>
<dbReference type="EMBL" id="FNQM01000005">
    <property type="protein sequence ID" value="SEA45342.1"/>
    <property type="molecule type" value="Genomic_DNA"/>
</dbReference>
<evidence type="ECO:0000313" key="2">
    <source>
        <dbReference type="EMBL" id="SEA45342.1"/>
    </source>
</evidence>
<dbReference type="InterPro" id="IPR052729">
    <property type="entry name" value="Acyl/Acetyltrans_Enzymes"/>
</dbReference>
<dbReference type="Gene3D" id="3.40.630.30">
    <property type="match status" value="1"/>
</dbReference>
<keyword evidence="3" id="KW-1185">Reference proteome</keyword>
<dbReference type="STRING" id="89524.SAMN05444370_105112"/>
<accession>A0A1H4BC09</accession>
<sequence length="282" mass="28806">MSAGLAIGPMDRDALEGVLGWARDEGWNPGLDDAAAFHAADPEGFMLGALGGEPVAAVSVVRHAPGVGFLGLYLCRPTCRGRGFGLALWRAGLARMGGASVGLDGVPAQQANYAREGFATARRAARWTGSPPAVSCAAASPPLPAMWGAALRLDARVNGYARPAFLRAWLTETATRKSLALPGDGVLRGLGAIRACAKGFKIGPLIAETPAEAAALACALVDRAGAAGAPVSIDAPSANPAAERLMLELGFNPAFETARMWRGPAPAEDAARLFGVGTLELG</sequence>
<dbReference type="InterPro" id="IPR000182">
    <property type="entry name" value="GNAT_dom"/>
</dbReference>
<dbReference type="PANTHER" id="PTHR47237">
    <property type="entry name" value="SLL0310 PROTEIN"/>
    <property type="match status" value="1"/>
</dbReference>
<protein>
    <recommendedName>
        <fullName evidence="1">N-acetyltransferase domain-containing protein</fullName>
    </recommendedName>
</protein>
<dbReference type="Proteomes" id="UP000198703">
    <property type="component" value="Unassembled WGS sequence"/>
</dbReference>
<dbReference type="Pfam" id="PF18014">
    <property type="entry name" value="Acetyltransf_18"/>
    <property type="match status" value="1"/>
</dbReference>
<dbReference type="SUPFAM" id="SSF55729">
    <property type="entry name" value="Acyl-CoA N-acyltransferases (Nat)"/>
    <property type="match status" value="1"/>
</dbReference>
<dbReference type="GO" id="GO:0016747">
    <property type="term" value="F:acyltransferase activity, transferring groups other than amino-acyl groups"/>
    <property type="evidence" value="ECO:0007669"/>
    <property type="project" value="InterPro"/>
</dbReference>
<feature type="domain" description="N-acetyltransferase" evidence="1">
    <location>
        <begin position="5"/>
        <end position="141"/>
    </location>
</feature>
<dbReference type="Gene3D" id="3.40.630.90">
    <property type="match status" value="1"/>
</dbReference>